<keyword evidence="1" id="KW-1133">Transmembrane helix</keyword>
<organism evidence="2 3">
    <name type="scientific">[Candida] anglica</name>
    <dbReference type="NCBI Taxonomy" id="148631"/>
    <lineage>
        <taxon>Eukaryota</taxon>
        <taxon>Fungi</taxon>
        <taxon>Dikarya</taxon>
        <taxon>Ascomycota</taxon>
        <taxon>Saccharomycotina</taxon>
        <taxon>Pichiomycetes</taxon>
        <taxon>Debaryomycetaceae</taxon>
        <taxon>Kurtzmaniella</taxon>
    </lineage>
</organism>
<feature type="transmembrane region" description="Helical" evidence="1">
    <location>
        <begin position="32"/>
        <end position="52"/>
    </location>
</feature>
<evidence type="ECO:0008006" key="4">
    <source>
        <dbReference type="Google" id="ProtNLM"/>
    </source>
</evidence>
<keyword evidence="1" id="KW-0472">Membrane</keyword>
<protein>
    <recommendedName>
        <fullName evidence="4">NADH-ubiquinone oxidoreductase B15 subunit</fullName>
    </recommendedName>
</protein>
<evidence type="ECO:0000313" key="2">
    <source>
        <dbReference type="EMBL" id="CAK7919457.1"/>
    </source>
</evidence>
<dbReference type="Proteomes" id="UP001497600">
    <property type="component" value="Chromosome G"/>
</dbReference>
<reference evidence="2 3" key="1">
    <citation type="submission" date="2024-01" db="EMBL/GenBank/DDBJ databases">
        <authorList>
            <consortium name="Genoscope - CEA"/>
            <person name="William W."/>
        </authorList>
    </citation>
    <scope>NUCLEOTIDE SEQUENCE [LARGE SCALE GENOMIC DNA]</scope>
    <source>
        <strain evidence="2 3">29B2s-10</strain>
    </source>
</reference>
<keyword evidence="1" id="KW-0812">Transmembrane</keyword>
<proteinExistence type="predicted"/>
<name>A0ABP0EIR0_9ASCO</name>
<gene>
    <name evidence="2" type="ORF">CAAN4_G18294</name>
</gene>
<evidence type="ECO:0000256" key="1">
    <source>
        <dbReference type="SAM" id="Phobius"/>
    </source>
</evidence>
<dbReference type="EMBL" id="OZ004259">
    <property type="protein sequence ID" value="CAK7919457.1"/>
    <property type="molecule type" value="Genomic_DNA"/>
</dbReference>
<keyword evidence="3" id="KW-1185">Reference proteome</keyword>
<evidence type="ECO:0000313" key="3">
    <source>
        <dbReference type="Proteomes" id="UP001497600"/>
    </source>
</evidence>
<accession>A0ABP0EIR0</accession>
<sequence>MAATLKPDPQFSKFNALKESYGTYFRFTPRSIGFTVLMMGIIPASLTYFAYATEGQINHVRKFRQAKVLSGEEYVPRAKDL</sequence>